<name>A0A1E4TG76_9ASCO</name>
<dbReference type="Gene3D" id="1.10.220.150">
    <property type="entry name" value="Arf GTPase activating protein"/>
    <property type="match status" value="1"/>
</dbReference>
<dbReference type="PROSITE" id="PS50030">
    <property type="entry name" value="UBA"/>
    <property type="match status" value="1"/>
</dbReference>
<feature type="region of interest" description="Disordered" evidence="6">
    <location>
        <begin position="88"/>
        <end position="109"/>
    </location>
</feature>
<keyword evidence="2" id="KW-0479">Metal-binding</keyword>
<dbReference type="SMART" id="SM00105">
    <property type="entry name" value="ArfGap"/>
    <property type="match status" value="1"/>
</dbReference>
<dbReference type="InterPro" id="IPR038508">
    <property type="entry name" value="ArfGAP_dom_sf"/>
</dbReference>
<dbReference type="Pfam" id="PF00627">
    <property type="entry name" value="UBA"/>
    <property type="match status" value="1"/>
</dbReference>
<dbReference type="PANTHER" id="PTHR45705">
    <property type="entry name" value="FI20236P1"/>
    <property type="match status" value="1"/>
</dbReference>
<dbReference type="InterPro" id="IPR009060">
    <property type="entry name" value="UBA-like_sf"/>
</dbReference>
<dbReference type="SUPFAM" id="SSF57863">
    <property type="entry name" value="ArfGap/RecO-like zinc finger"/>
    <property type="match status" value="1"/>
</dbReference>
<dbReference type="EMBL" id="KV453842">
    <property type="protein sequence ID" value="ODV90760.1"/>
    <property type="molecule type" value="Genomic_DNA"/>
</dbReference>
<organism evidence="9 10">
    <name type="scientific">Tortispora caseinolytica NRRL Y-17796</name>
    <dbReference type="NCBI Taxonomy" id="767744"/>
    <lineage>
        <taxon>Eukaryota</taxon>
        <taxon>Fungi</taxon>
        <taxon>Dikarya</taxon>
        <taxon>Ascomycota</taxon>
        <taxon>Saccharomycotina</taxon>
        <taxon>Trigonopsidomycetes</taxon>
        <taxon>Trigonopsidales</taxon>
        <taxon>Trigonopsidaceae</taxon>
        <taxon>Tortispora</taxon>
    </lineage>
</organism>
<keyword evidence="3 5" id="KW-0863">Zinc-finger</keyword>
<evidence type="ECO:0000256" key="2">
    <source>
        <dbReference type="ARBA" id="ARBA00022723"/>
    </source>
</evidence>
<reference evidence="10" key="1">
    <citation type="submission" date="2016-02" db="EMBL/GenBank/DDBJ databases">
        <title>Comparative genomics of biotechnologically important yeasts.</title>
        <authorList>
            <consortium name="DOE Joint Genome Institute"/>
            <person name="Riley R."/>
            <person name="Haridas S."/>
            <person name="Wolfe K.H."/>
            <person name="Lopes M.R."/>
            <person name="Hittinger C.T."/>
            <person name="Goker M."/>
            <person name="Salamov A."/>
            <person name="Wisecaver J."/>
            <person name="Long T.M."/>
            <person name="Aerts A.L."/>
            <person name="Barry K."/>
            <person name="Choi C."/>
            <person name="Clum A."/>
            <person name="Coughlan A.Y."/>
            <person name="Deshpande S."/>
            <person name="Douglass A.P."/>
            <person name="Hanson S.J."/>
            <person name="Klenk H.-P."/>
            <person name="Labutti K."/>
            <person name="Lapidus A."/>
            <person name="Lindquist E."/>
            <person name="Lipzen A."/>
            <person name="Meier-Kolthoff J.P."/>
            <person name="Ohm R.A."/>
            <person name="Otillar R.P."/>
            <person name="Pangilinan J."/>
            <person name="Peng Y."/>
            <person name="Rokas A."/>
            <person name="Rosa C.A."/>
            <person name="Scheuner C."/>
            <person name="Sibirny A.A."/>
            <person name="Slot J.C."/>
            <person name="Stielow J.B."/>
            <person name="Sun H."/>
            <person name="Kurtzman C.P."/>
            <person name="Blackwell M."/>
            <person name="Jeffries T.W."/>
            <person name="Grigoriev I.V."/>
        </authorList>
    </citation>
    <scope>NUCLEOTIDE SEQUENCE [LARGE SCALE GENOMIC DNA]</scope>
    <source>
        <strain evidence="10">NRRL Y-17796</strain>
    </source>
</reference>
<dbReference type="OrthoDB" id="10266696at2759"/>
<dbReference type="InterPro" id="IPR037278">
    <property type="entry name" value="ARFGAP/RecO"/>
</dbReference>
<proteinExistence type="predicted"/>
<feature type="compositionally biased region" description="Basic and acidic residues" evidence="6">
    <location>
        <begin position="125"/>
        <end position="147"/>
    </location>
</feature>
<dbReference type="SMART" id="SM00165">
    <property type="entry name" value="UBA"/>
    <property type="match status" value="1"/>
</dbReference>
<evidence type="ECO:0000256" key="5">
    <source>
        <dbReference type="PROSITE-ProRule" id="PRU00288"/>
    </source>
</evidence>
<feature type="compositionally biased region" description="Low complexity" evidence="6">
    <location>
        <begin position="153"/>
        <end position="166"/>
    </location>
</feature>
<dbReference type="GO" id="GO:0005737">
    <property type="term" value="C:cytoplasm"/>
    <property type="evidence" value="ECO:0007669"/>
    <property type="project" value="TreeGrafter"/>
</dbReference>
<gene>
    <name evidence="9" type="ORF">CANCADRAFT_148084</name>
</gene>
<evidence type="ECO:0000256" key="3">
    <source>
        <dbReference type="ARBA" id="ARBA00022771"/>
    </source>
</evidence>
<keyword evidence="4" id="KW-0862">Zinc</keyword>
<dbReference type="PRINTS" id="PR00405">
    <property type="entry name" value="REVINTRACTNG"/>
</dbReference>
<dbReference type="Pfam" id="PF01412">
    <property type="entry name" value="ArfGap"/>
    <property type="match status" value="1"/>
</dbReference>
<evidence type="ECO:0000256" key="4">
    <source>
        <dbReference type="ARBA" id="ARBA00022833"/>
    </source>
</evidence>
<feature type="compositionally biased region" description="Pro residues" evidence="6">
    <location>
        <begin position="236"/>
        <end position="246"/>
    </location>
</feature>
<evidence type="ECO:0008006" key="11">
    <source>
        <dbReference type="Google" id="ProtNLM"/>
    </source>
</evidence>
<dbReference type="InterPro" id="IPR051718">
    <property type="entry name" value="ARF_GTPase-activating"/>
</dbReference>
<feature type="region of interest" description="Disordered" evidence="6">
    <location>
        <begin position="223"/>
        <end position="246"/>
    </location>
</feature>
<feature type="non-terminal residue" evidence="9">
    <location>
        <position position="246"/>
    </location>
</feature>
<dbReference type="Proteomes" id="UP000095023">
    <property type="component" value="Unassembled WGS sequence"/>
</dbReference>
<dbReference type="SUPFAM" id="SSF46934">
    <property type="entry name" value="UBA-like"/>
    <property type="match status" value="1"/>
</dbReference>
<sequence>MLGKRRAARNREALDRLLQERSNSQCAECGEDGVSWASANIGVFLCGRCASIHRKLGSHISKVKSLTLDDWSENEVEHMKEWGNKRANRYWNPYPRDNPPPITDDDDLTVERYLRDKYEKRLFRGDNGDYDERGSRRRNGDSRRKNYYEPVSRRTASASHTSSPAPQRSKYPVLTGGPSNPKDRFTYRRELSRLEDMGFEDMDMNIEALKAAGNNFNRAIDILTNQSTTPNKEDSPPPSLPPRPID</sequence>
<dbReference type="InterPro" id="IPR015940">
    <property type="entry name" value="UBA"/>
</dbReference>
<feature type="region of interest" description="Disordered" evidence="6">
    <location>
        <begin position="125"/>
        <end position="186"/>
    </location>
</feature>
<evidence type="ECO:0000256" key="1">
    <source>
        <dbReference type="ARBA" id="ARBA00022468"/>
    </source>
</evidence>
<dbReference type="GO" id="GO:0005096">
    <property type="term" value="F:GTPase activator activity"/>
    <property type="evidence" value="ECO:0007669"/>
    <property type="project" value="UniProtKB-KW"/>
</dbReference>
<dbReference type="FunFam" id="1.10.220.150:FF:000009">
    <property type="entry name" value="stromal membrane-associated protein 1 isoform X1"/>
    <property type="match status" value="1"/>
</dbReference>
<dbReference type="PROSITE" id="PS50115">
    <property type="entry name" value="ARFGAP"/>
    <property type="match status" value="1"/>
</dbReference>
<evidence type="ECO:0000313" key="10">
    <source>
        <dbReference type="Proteomes" id="UP000095023"/>
    </source>
</evidence>
<dbReference type="InterPro" id="IPR001164">
    <property type="entry name" value="ArfGAP_dom"/>
</dbReference>
<dbReference type="PANTHER" id="PTHR45705:SF9">
    <property type="entry name" value="PROTEIN GTS1"/>
    <property type="match status" value="1"/>
</dbReference>
<keyword evidence="1" id="KW-0343">GTPase activation</keyword>
<evidence type="ECO:0000259" key="7">
    <source>
        <dbReference type="PROSITE" id="PS50030"/>
    </source>
</evidence>
<accession>A0A1E4TG76</accession>
<evidence type="ECO:0000256" key="6">
    <source>
        <dbReference type="SAM" id="MobiDB-lite"/>
    </source>
</evidence>
<evidence type="ECO:0000313" key="9">
    <source>
        <dbReference type="EMBL" id="ODV90760.1"/>
    </source>
</evidence>
<keyword evidence="10" id="KW-1185">Reference proteome</keyword>
<evidence type="ECO:0000259" key="8">
    <source>
        <dbReference type="PROSITE" id="PS50115"/>
    </source>
</evidence>
<feature type="domain" description="Arf-GAP" evidence="8">
    <location>
        <begin position="11"/>
        <end position="137"/>
    </location>
</feature>
<dbReference type="AlphaFoldDB" id="A0A1E4TG76"/>
<dbReference type="CDD" id="cd08204">
    <property type="entry name" value="ArfGap"/>
    <property type="match status" value="1"/>
</dbReference>
<protein>
    <recommendedName>
        <fullName evidence="11">Arf-GAP domain-containing protein</fullName>
    </recommendedName>
</protein>
<dbReference type="GO" id="GO:0008270">
    <property type="term" value="F:zinc ion binding"/>
    <property type="evidence" value="ECO:0007669"/>
    <property type="project" value="UniProtKB-KW"/>
</dbReference>
<feature type="domain" description="UBA" evidence="7">
    <location>
        <begin position="180"/>
        <end position="226"/>
    </location>
</feature>
<dbReference type="Gene3D" id="1.10.8.10">
    <property type="entry name" value="DNA helicase RuvA subunit, C-terminal domain"/>
    <property type="match status" value="1"/>
</dbReference>